<evidence type="ECO:0000256" key="1">
    <source>
        <dbReference type="SAM" id="MobiDB-lite"/>
    </source>
</evidence>
<dbReference type="AlphaFoldDB" id="A0A9R1XF44"/>
<dbReference type="PANTHER" id="PTHR31286">
    <property type="entry name" value="GLYCINE-RICH CELL WALL STRUCTURAL PROTEIN 1.8-LIKE"/>
    <property type="match status" value="1"/>
</dbReference>
<feature type="region of interest" description="Disordered" evidence="1">
    <location>
        <begin position="141"/>
        <end position="164"/>
    </location>
</feature>
<feature type="domain" description="DUF4283" evidence="2">
    <location>
        <begin position="267"/>
        <end position="343"/>
    </location>
</feature>
<accession>A0A9R1XF44</accession>
<dbReference type="EMBL" id="NBSK02000004">
    <property type="protein sequence ID" value="KAJ0212275.1"/>
    <property type="molecule type" value="Genomic_DNA"/>
</dbReference>
<dbReference type="Proteomes" id="UP000235145">
    <property type="component" value="Unassembled WGS sequence"/>
</dbReference>
<evidence type="ECO:0000313" key="4">
    <source>
        <dbReference type="Proteomes" id="UP000235145"/>
    </source>
</evidence>
<feature type="compositionally biased region" description="Polar residues" evidence="1">
    <location>
        <begin position="146"/>
        <end position="164"/>
    </location>
</feature>
<feature type="compositionally biased region" description="Low complexity" evidence="1">
    <location>
        <begin position="561"/>
        <end position="573"/>
    </location>
</feature>
<dbReference type="Pfam" id="PF14111">
    <property type="entry name" value="DUF4283"/>
    <property type="match status" value="1"/>
</dbReference>
<protein>
    <recommendedName>
        <fullName evidence="2">DUF4283 domain-containing protein</fullName>
    </recommendedName>
</protein>
<reference evidence="3 4" key="1">
    <citation type="journal article" date="2017" name="Nat. Commun.">
        <title>Genome assembly with in vitro proximity ligation data and whole-genome triplication in lettuce.</title>
        <authorList>
            <person name="Reyes-Chin-Wo S."/>
            <person name="Wang Z."/>
            <person name="Yang X."/>
            <person name="Kozik A."/>
            <person name="Arikit S."/>
            <person name="Song C."/>
            <person name="Xia L."/>
            <person name="Froenicke L."/>
            <person name="Lavelle D.O."/>
            <person name="Truco M.J."/>
            <person name="Xia R."/>
            <person name="Zhu S."/>
            <person name="Xu C."/>
            <person name="Xu H."/>
            <person name="Xu X."/>
            <person name="Cox K."/>
            <person name="Korf I."/>
            <person name="Meyers B.C."/>
            <person name="Michelmore R.W."/>
        </authorList>
    </citation>
    <scope>NUCLEOTIDE SEQUENCE [LARGE SCALE GENOMIC DNA]</scope>
    <source>
        <strain evidence="4">cv. Salinas</strain>
        <tissue evidence="3">Seedlings</tissue>
    </source>
</reference>
<evidence type="ECO:0000313" key="3">
    <source>
        <dbReference type="EMBL" id="KAJ0212275.1"/>
    </source>
</evidence>
<dbReference type="InterPro" id="IPR025558">
    <property type="entry name" value="DUF4283"/>
</dbReference>
<feature type="region of interest" description="Disordered" evidence="1">
    <location>
        <begin position="544"/>
        <end position="584"/>
    </location>
</feature>
<gene>
    <name evidence="3" type="ORF">LSAT_V11C400228530</name>
</gene>
<keyword evidence="4" id="KW-1185">Reference proteome</keyword>
<organism evidence="3 4">
    <name type="scientific">Lactuca sativa</name>
    <name type="common">Garden lettuce</name>
    <dbReference type="NCBI Taxonomy" id="4236"/>
    <lineage>
        <taxon>Eukaryota</taxon>
        <taxon>Viridiplantae</taxon>
        <taxon>Streptophyta</taxon>
        <taxon>Embryophyta</taxon>
        <taxon>Tracheophyta</taxon>
        <taxon>Spermatophyta</taxon>
        <taxon>Magnoliopsida</taxon>
        <taxon>eudicotyledons</taxon>
        <taxon>Gunneridae</taxon>
        <taxon>Pentapetalae</taxon>
        <taxon>asterids</taxon>
        <taxon>campanulids</taxon>
        <taxon>Asterales</taxon>
        <taxon>Asteraceae</taxon>
        <taxon>Cichorioideae</taxon>
        <taxon>Cichorieae</taxon>
        <taxon>Lactucinae</taxon>
        <taxon>Lactuca</taxon>
    </lineage>
</organism>
<dbReference type="PANTHER" id="PTHR31286:SF99">
    <property type="entry name" value="DUF4283 DOMAIN-CONTAINING PROTEIN"/>
    <property type="match status" value="1"/>
</dbReference>
<dbReference type="InterPro" id="IPR040256">
    <property type="entry name" value="At4g02000-like"/>
</dbReference>
<sequence>MVTDPSLEAPSEVFKAGNVHHAYVDAFKNLAKKDGVVEDCSDSEVELLSTFMVKETHDVFGKDSPAAAGNEHFSVSLFLGKRVSKNLESQNTFGNEPDPPEAFLGPNVEVASSTHAEVPTHINCFPPLRDNAFIMGENPSLASKARPQSPTRRVTASLPFTPQPTLDDSIPSRLSFGPNSPKFVQPSLSFADIVLGCSNYLNSSDPTSTQPPSEKNKSAAMVVDATSNFDDKVNPLKLDFINNLDFFDVDVLLITSEIMINGSAPYERTLYGYFVGQRLAFPLVKERTLDLWKDHGVCDIFINDDDVFFFKFDNDVGLNYVLQKGIWKINGIPIFLRKWDPDVFIEKPTHDRVPVWVNIFSIPLQLFNKDGLSLIASKLERPLEVDSYTITMCERTTGRAVFARILIEISAKDPWAKEIKIKAVTAKGATSTTLRVEYYWNPKRCDHCKFFGHDHATCPTHTISTPEPKSAMPSPKDVDNEGYQIIKRKSRTFPIPNKKIPIDNRKGKGPAIKISQVYKPVSRVEPKKKVSTNMFDALSHQIVDDIDDDSRVPPVLHSRTSHPASDAMSSSSHRGCISSPIDQG</sequence>
<comment type="caution">
    <text evidence="3">The sequence shown here is derived from an EMBL/GenBank/DDBJ whole genome shotgun (WGS) entry which is preliminary data.</text>
</comment>
<proteinExistence type="predicted"/>
<name>A0A9R1XF44_LACSA</name>
<evidence type="ECO:0000259" key="2">
    <source>
        <dbReference type="Pfam" id="PF14111"/>
    </source>
</evidence>